<reference evidence="3" key="1">
    <citation type="journal article" date="2021" name="Elife">
        <title>Highly contiguous assemblies of 101 drosophilid genomes.</title>
        <authorList>
            <person name="Kim B.Y."/>
            <person name="Wang J.R."/>
            <person name="Miller D.E."/>
            <person name="Barmina O."/>
            <person name="Delaney E."/>
            <person name="Thompson A."/>
            <person name="Comeault A.A."/>
            <person name="Peede D."/>
            <person name="D'Agostino E.R."/>
            <person name="Pelaez J."/>
            <person name="Aguilar J.M."/>
            <person name="Haji D."/>
            <person name="Matsunaga T."/>
            <person name="Armstrong E.E."/>
            <person name="Zych M."/>
            <person name="Ogawa Y."/>
            <person name="Stamenkovic-Radak M."/>
            <person name="Jelic M."/>
            <person name="Veselinovic M.S."/>
            <person name="Tanaskovic M."/>
            <person name="Eric P."/>
            <person name="Gao J.J."/>
            <person name="Katoh T.K."/>
            <person name="Toda M.J."/>
            <person name="Watabe H."/>
            <person name="Watada M."/>
            <person name="Davis J.S."/>
            <person name="Moyle L.C."/>
            <person name="Manoli G."/>
            <person name="Bertolini E."/>
            <person name="Kostal V."/>
            <person name="Hawley R.S."/>
            <person name="Takahashi A."/>
            <person name="Jones C.D."/>
            <person name="Price D.K."/>
            <person name="Whiteman N."/>
            <person name="Kopp A."/>
            <person name="Matute D.R."/>
            <person name="Petrov D.A."/>
        </authorList>
    </citation>
    <scope>NUCLEOTIDE SEQUENCE [LARGE SCALE GENOMIC DNA]</scope>
</reference>
<accession>A0A6P4EIG6</accession>
<protein>
    <submittedName>
        <fullName evidence="4">Uncharacterized protein LOC108042541</fullName>
    </submittedName>
</protein>
<feature type="chain" id="PRO_5027687555" evidence="1">
    <location>
        <begin position="21"/>
        <end position="108"/>
    </location>
</feature>
<name>A0A6P4EIG6_DRORH</name>
<evidence type="ECO:0000313" key="2">
    <source>
        <dbReference type="EnsemblMetazoa" id="XP_016976354.1"/>
    </source>
</evidence>
<dbReference type="GeneID" id="108042541"/>
<keyword evidence="1" id="KW-0732">Signal</keyword>
<evidence type="ECO:0000313" key="3">
    <source>
        <dbReference type="Proteomes" id="UP001652680"/>
    </source>
</evidence>
<feature type="signal peptide" evidence="1">
    <location>
        <begin position="1"/>
        <end position="20"/>
    </location>
</feature>
<evidence type="ECO:0000313" key="4">
    <source>
        <dbReference type="RefSeq" id="XP_016976354.1"/>
    </source>
</evidence>
<evidence type="ECO:0000256" key="1">
    <source>
        <dbReference type="SAM" id="SignalP"/>
    </source>
</evidence>
<reference evidence="4" key="2">
    <citation type="submission" date="2025-04" db="UniProtKB">
        <authorList>
            <consortium name="RefSeq"/>
        </authorList>
    </citation>
    <scope>IDENTIFICATION</scope>
</reference>
<dbReference type="OrthoDB" id="8056624at2759"/>
<keyword evidence="3" id="KW-1185">Reference proteome</keyword>
<dbReference type="EnsemblMetazoa" id="XM_017120865.2">
    <property type="protein sequence ID" value="XP_016976354.1"/>
    <property type="gene ID" value="LOC108042541"/>
</dbReference>
<dbReference type="RefSeq" id="XP_016976354.1">
    <property type="nucleotide sequence ID" value="XM_017120865.1"/>
</dbReference>
<dbReference type="Gene3D" id="3.30.60.30">
    <property type="match status" value="1"/>
</dbReference>
<sequence length="108" mass="12204">MKSYIGLCLIFSLVLSYVNADCPDTEDIVWALGGGCQVFRNECYLNQANMVRKPGYTVTTKEECQKQCPQICPLLYSPTSGNYKGEIREFSNDCQKRAHTCRTGETFL</sequence>
<dbReference type="AlphaFoldDB" id="A0A6P4EIG6"/>
<proteinExistence type="predicted"/>
<gene>
    <name evidence="4" type="primary">LOC108042541</name>
    <name evidence="2" type="synonym">108042541</name>
</gene>
<organism evidence="4">
    <name type="scientific">Drosophila rhopaloa</name>
    <name type="common">Fruit fly</name>
    <dbReference type="NCBI Taxonomy" id="1041015"/>
    <lineage>
        <taxon>Eukaryota</taxon>
        <taxon>Metazoa</taxon>
        <taxon>Ecdysozoa</taxon>
        <taxon>Arthropoda</taxon>
        <taxon>Hexapoda</taxon>
        <taxon>Insecta</taxon>
        <taxon>Pterygota</taxon>
        <taxon>Neoptera</taxon>
        <taxon>Endopterygota</taxon>
        <taxon>Diptera</taxon>
        <taxon>Brachycera</taxon>
        <taxon>Muscomorpha</taxon>
        <taxon>Ephydroidea</taxon>
        <taxon>Drosophilidae</taxon>
        <taxon>Drosophila</taxon>
        <taxon>Sophophora</taxon>
    </lineage>
</organism>
<dbReference type="Proteomes" id="UP001652680">
    <property type="component" value="Unassembled WGS sequence"/>
</dbReference>
<reference evidence="2" key="3">
    <citation type="submission" date="2025-05" db="UniProtKB">
        <authorList>
            <consortium name="EnsemblMetazoa"/>
        </authorList>
    </citation>
    <scope>IDENTIFICATION</scope>
</reference>